<dbReference type="InterPro" id="IPR000722">
    <property type="entry name" value="RNA_pol_asu"/>
</dbReference>
<keyword evidence="8" id="KW-0488">Methylation</keyword>
<dbReference type="Pfam" id="PF04992">
    <property type="entry name" value="RNA_pol_Rpb1_6"/>
    <property type="match status" value="1"/>
</dbReference>
<dbReference type="Gene3D" id="1.10.132.30">
    <property type="match status" value="1"/>
</dbReference>
<comment type="function">
    <text evidence="24">DNA-dependent RNA polymerase catalyzes the transcription of DNA into RNA using the four ribonucleoside triphosphates as substrates.</text>
</comment>
<feature type="domain" description="RNA polymerase N-terminal" evidence="26">
    <location>
        <begin position="239"/>
        <end position="542"/>
    </location>
</feature>
<keyword evidence="13 24" id="KW-0548">Nucleotidyltransferase</keyword>
<evidence type="ECO:0000256" key="3">
    <source>
        <dbReference type="ARBA" id="ARBA00004286"/>
    </source>
</evidence>
<evidence type="ECO:0000256" key="19">
    <source>
        <dbReference type="ARBA" id="ARBA00022843"/>
    </source>
</evidence>
<feature type="compositionally biased region" description="Basic and acidic residues" evidence="25">
    <location>
        <begin position="2450"/>
        <end position="2464"/>
    </location>
</feature>
<dbReference type="InterPro" id="IPR007081">
    <property type="entry name" value="RNA_pol_Rpb1_5"/>
</dbReference>
<keyword evidence="16" id="KW-0378">Hydrolase</keyword>
<dbReference type="InterPro" id="IPR038120">
    <property type="entry name" value="Rpb1_funnel_sf"/>
</dbReference>
<dbReference type="InParanoid" id="K1Q910"/>
<dbReference type="InterPro" id="IPR007083">
    <property type="entry name" value="RNA_pol_Rpb1_4"/>
</dbReference>
<keyword evidence="22 24" id="KW-0804">Transcription</keyword>
<dbReference type="Gene3D" id="1.10.150.390">
    <property type="match status" value="1"/>
</dbReference>
<keyword evidence="17" id="KW-0862">Zinc</keyword>
<dbReference type="EC" id="2.7.7.6" evidence="24"/>
<dbReference type="InterPro" id="IPR007073">
    <property type="entry name" value="RNA_pol_Rpb1_7"/>
</dbReference>
<dbReference type="HOGENOM" id="CLU_225919_0_0_1"/>
<feature type="compositionally biased region" description="Acidic residues" evidence="25">
    <location>
        <begin position="2155"/>
        <end position="2164"/>
    </location>
</feature>
<feature type="region of interest" description="Disordered" evidence="25">
    <location>
        <begin position="2086"/>
        <end position="2179"/>
    </location>
</feature>
<gene>
    <name evidence="27" type="ORF">CGI_10021948</name>
</gene>
<feature type="region of interest" description="Disordered" evidence="25">
    <location>
        <begin position="1835"/>
        <end position="1879"/>
    </location>
</feature>
<dbReference type="InterPro" id="IPR007080">
    <property type="entry name" value="RNA_pol_Rpb1_1"/>
</dbReference>
<feature type="compositionally biased region" description="Polar residues" evidence="25">
    <location>
        <begin position="2778"/>
        <end position="2798"/>
    </location>
</feature>
<comment type="cofactor">
    <cofactor evidence="1">
        <name>Mg(2+)</name>
        <dbReference type="ChEBI" id="CHEBI:18420"/>
    </cofactor>
</comment>
<keyword evidence="14" id="KW-0479">Metal-binding</keyword>
<keyword evidence="19" id="KW-0832">Ubl conjugation</keyword>
<feature type="region of interest" description="Disordered" evidence="25">
    <location>
        <begin position="2778"/>
        <end position="2799"/>
    </location>
</feature>
<evidence type="ECO:0000256" key="6">
    <source>
        <dbReference type="ARBA" id="ARBA00022454"/>
    </source>
</evidence>
<evidence type="ECO:0000256" key="16">
    <source>
        <dbReference type="ARBA" id="ARBA00022801"/>
    </source>
</evidence>
<comment type="catalytic activity">
    <reaction evidence="24">
        <text>RNA(n) + a ribonucleoside 5'-triphosphate = RNA(n+1) + diphosphate</text>
        <dbReference type="Rhea" id="RHEA:21248"/>
        <dbReference type="Rhea" id="RHEA-COMP:14527"/>
        <dbReference type="Rhea" id="RHEA-COMP:17342"/>
        <dbReference type="ChEBI" id="CHEBI:33019"/>
        <dbReference type="ChEBI" id="CHEBI:61557"/>
        <dbReference type="ChEBI" id="CHEBI:140395"/>
        <dbReference type="EC" id="2.7.7.6"/>
    </reaction>
</comment>
<dbReference type="Pfam" id="PF05000">
    <property type="entry name" value="RNA_pol_Rpb1_4"/>
    <property type="match status" value="1"/>
</dbReference>
<feature type="region of interest" description="Disordered" evidence="25">
    <location>
        <begin position="2912"/>
        <end position="2937"/>
    </location>
</feature>
<dbReference type="Gene3D" id="6.10.250.2940">
    <property type="match status" value="1"/>
</dbReference>
<evidence type="ECO:0000256" key="25">
    <source>
        <dbReference type="SAM" id="MobiDB-lite"/>
    </source>
</evidence>
<dbReference type="GO" id="GO:0005665">
    <property type="term" value="C:RNA polymerase II, core complex"/>
    <property type="evidence" value="ECO:0007669"/>
    <property type="project" value="TreeGrafter"/>
</dbReference>
<dbReference type="FunFam" id="1.10.274.100:FF:000001">
    <property type="entry name" value="DNA-directed RNA polymerase subunit"/>
    <property type="match status" value="1"/>
</dbReference>
<dbReference type="Gene3D" id="2.40.40.20">
    <property type="match status" value="1"/>
</dbReference>
<evidence type="ECO:0000256" key="18">
    <source>
        <dbReference type="ARBA" id="ARBA00022842"/>
    </source>
</evidence>
<dbReference type="Gene3D" id="6.20.50.80">
    <property type="match status" value="1"/>
</dbReference>
<dbReference type="InterPro" id="IPR006592">
    <property type="entry name" value="RNA_pol_N"/>
</dbReference>
<sequence>MAYTADSNAPLRDVKKVQFGILSPDEIRRMSVTDGGIRYSEVTEGGRPKLGGLMDPRQGTIDRSARCQTCAGNISECPGHFGHIELAKPVFHIGFLVKTIKILRCVCFFCSKLLVDPTNPKIKEILSKSKAYPRKRLVAVYDLCKSRKVCEGGDEMDNAKLGEETQEGDQKKGHGGCGRYQPKIKRTGLELIAEWKDTNEDSQEKKIVLTADRVHEIFKRISDDECQVLGMDHRYSRPDWMIVTVMPVPPLAVRPAVVMFGSARNQDDLTHKLADIIKANNQLRRNEQNGAASHIISEDMKMLQYHVATFTDNELPGLPKAVQKSGRPLKSVKQRLKGKEGRVRGNLMGKRVDFSARTVITPDPNLRIDQVGVPRSIAQNMTFPELVTPFNIDRMQELVRRGANQYPGAKYIIRDNGERIDLRFHPKASDLHLQIGYKVERHMQDNDYIVFNRQPTLHKMSMMCHKVKVLPWSTFRLNLSVTTPYNADFDGDEMNLHLPQSLETKAEISNLALVPRMIITPQANRPVMGIVQDTLTAVRKMTKRDVFLDRGQVMNLLMFLPRWDGHVPQPAILKPKPLWTGKQLFSLVIPGRTNCIRTHSTHPDEEDKGPYKWISPGDTKVLIEDGMLISGILCKKTLGTSSGSLAHVVFMEYGWVIAGEMYGHIQTLVNNWLLLEGHSIGIGDTIADPQTYIDIQDTIKKAKHDVIEVIEKAHNDDLEPTPGNTLRQTFENMVNRILNDARDKTGSKAQKSLSDYNNFKAMVVAGSKGSKINISQVIACVGQQNVEGKRIPFGFRHRTLPHFIKDDYGPESRGFVENSYLAGLTPSEFYFHAMGGREGLIDTAVKTAETGYIQRRLIKAMESVMVKYDGTVRNQVEQLVQLRYGEDGLDATHVEFQTMPTLKPSNRAFERQFKFDATNERNMKKCLSEEVIKDLMGDALAVSQLDREWEQLREDRDILRSIFPTGDSKVVLPCNLQRMIWNAQKIFRIDTHKPTDLHPIKVVEGVEDLCKRLIVVAGGDRLSIQANANATLLFKCLIRSTLCAKRVTEEFRLSSEAFEWLIGEVESRFQQAQAHPGEMVGALAAQSLGEPATQMTLNTFHYAGVSAKNVTLGVPRLKEIINISKKPKTPSLTVYLIGQAARDAEKAKDVLCRLEHTTLRKVTANTAIYYDPDPQNTVISEDQEWVNVYYEMPDFDVSKISAWLLRIELDRKRMTDKKLTMEQISEKITAGFGDDLNCIFNDDNAEKLVLRIRIMNSDESKMQNEEEIVDKMEDDVFLRCIEANLLSDMTLQGIEAIAKVYMHLPNTEDKKRISITEEGEFKAVAEWILETDGTALMKVLSQRDVDPIRTTTNDIVEVFSILGIEAVRKSIEKEMNHVISFDGSYVNYRHLSLLCDSMTAKGHLMAITRHGINRQETGALARCSFEETVDILMEAASHGEMDPMKGVSECIIVGQLARIGTGCFDLLLDAEKCKYGMEIPTAIGAGMPGGIGTGLFFGAGASPAAGMSPQMTPWQQGATPAYASAWSPGVGSGMTPGAAGFSPSAASESGYSPGYSPAWSPQPGSPGPASPYIPSPVGGGMSPSYSPASPSYVPSSPAGTPQSPGYSPTITVQLPPATLRLPRVTHQQAQVTPPLLQAILQQVLHTVLLVHHTARALQATLQLAPVTAQQVQVILRAVQNTAPQVLPTPQLAPLIPPAHHSTPHHLPNIPPQVLLTPQAVQNTPPTLPLILPLLPTTALLHLSTVQVLQGTAPVQSIPLHLQPIPPPARDTLQLALHIPLQVHSTPPLAPHTPQHLPSIPQPAHAILLTHQGRSKFRHGKRYAAKTFYIHTMPRYDSDEEKKKRKKKKKKRSRSRSRSKERRRDKSPKNNATEDIPGFADMTPAEQAQARMHMALKAAAAADEKIKEQLTGSAAGTGSKTHQEQLQFSNAIKDIESSSFIQSSFVSNRYDKEKTGSKKEEEFSFGTAAEFKPDMAVKKILEVDDLSKLAHSNLCVDPEVKMDQWVERLKSGFNEMENRQRNHERKARQKTLTANEDEEEFLSLERNYKIPKVSAEERECRQMLKDSGFDTKGMTKEEMFEIVQAIRLSKEDAPGRGTKSPYDMDTQIDHNSQAESGYPENNQSGHTSQEFGQSGEREETVAAALSQSDAESIAVENEEEDEEDLFKEQRGRRRSAGRISFRLSPPDVEENLLEDIHAKTDKKESTIKEERSRKLSEAFKDSDSIFGKVVKTCKKAAAFLSPGRKTTESPVIIPDSPEHEVQNNPKQESKVKKTSHKRNIIESSEDEDPDFVPEKPKNTPTFKRMKLMTSTKTREDKMDTECPKDEGPRSLSRAEIELQYFREDLEDKKKCQSFDADNRKAKSWNGRRKTQTCLFAPDIAQVEGYTKVILQAFEIYYRKLYLLQSKSRRFVKTGEPVKPGRHMDNTIDVKRRGDRDKAIASSVDDEDLHAEDDRHSQHSSVHENNVDFMDDGAREMKQEPEKKVPVTVQRPLRLTKSRRKVNNKVQEAEMETLINNKKEDDDDEMVEVSDKSSQVEDVDVELAEYFVGQDKENHPAVDHRETPEEQFILNRYSPDILMDEDTFLKLEKKPAPKHHGKKEKQLEFNMKALRNKANKKDIIETDLFERNPIKIPSSKTKFRRHPSNISTASSDSTSRMEEDFIQELAKKDRVLKVMRSKPAGNEDILFNPHGDVYATQMCAMEEKHSKEFEGNEEIPNTQMTENYFDMEVEEGKTKEEKKSVDGPKCIEELENSIDFASGKINSVDEVVIDDSDKEVNFNTKCKSKENSPNQQTTSINNQEGEVKLNIKRRYGLGRARKIQNVVPKDGAIDFMSTDFEDQKDVKTESDDDWLSARNWKKEKQTVKTYSKRKKAAADNTSPPPAQVSEKVPCPMCYQTFDAEHIETHAAECQGEIEDADGGNETPEEENIQEPSSPSPVKPVKRSVKLCILCEKPLPRGYEQFAHPHCLEEATQAQHMADKGLQNTQEEFEAPRKTRLRGRSQNSKSATSQNPERSEICQMAAGFVTKGEKYKHQSSESFTAYLLYHYEWESTGGEPRD</sequence>
<evidence type="ECO:0000256" key="2">
    <source>
        <dbReference type="ARBA" id="ARBA00004123"/>
    </source>
</evidence>
<name>K1Q910_MAGGI</name>
<evidence type="ECO:0000256" key="15">
    <source>
        <dbReference type="ARBA" id="ARBA00022737"/>
    </source>
</evidence>
<keyword evidence="7 24" id="KW-0240">DNA-directed RNA polymerase</keyword>
<keyword evidence="20" id="KW-0007">Acetylation</keyword>
<feature type="compositionally biased region" description="Low complexity" evidence="25">
    <location>
        <begin position="1552"/>
        <end position="1562"/>
    </location>
</feature>
<keyword evidence="6" id="KW-0158">Chromosome</keyword>
<dbReference type="PANTHER" id="PTHR19376:SF37">
    <property type="entry name" value="DNA-DIRECTED RNA POLYMERASE II SUBUNIT RPB1"/>
    <property type="match status" value="1"/>
</dbReference>
<evidence type="ECO:0000256" key="21">
    <source>
        <dbReference type="ARBA" id="ARBA00023125"/>
    </source>
</evidence>
<feature type="compositionally biased region" description="Basic and acidic residues" evidence="25">
    <location>
        <begin position="2420"/>
        <end position="2437"/>
    </location>
</feature>
<dbReference type="InterPro" id="IPR007075">
    <property type="entry name" value="RNA_pol_Rpb1_6"/>
</dbReference>
<dbReference type="NCBIfam" id="NF006336">
    <property type="entry name" value="PRK08566.1"/>
    <property type="match status" value="1"/>
</dbReference>
<evidence type="ECO:0000256" key="12">
    <source>
        <dbReference type="ARBA" id="ARBA00022679"/>
    </source>
</evidence>
<dbReference type="FunFam" id="1.10.132.30:FF:000001">
    <property type="entry name" value="DNA-directed RNA polymerase subunit"/>
    <property type="match status" value="1"/>
</dbReference>
<evidence type="ECO:0000256" key="8">
    <source>
        <dbReference type="ARBA" id="ARBA00022481"/>
    </source>
</evidence>
<dbReference type="GO" id="GO:0005694">
    <property type="term" value="C:chromosome"/>
    <property type="evidence" value="ECO:0007669"/>
    <property type="project" value="UniProtKB-SubCell"/>
</dbReference>
<evidence type="ECO:0000256" key="4">
    <source>
        <dbReference type="ARBA" id="ARBA00004496"/>
    </source>
</evidence>
<evidence type="ECO:0000256" key="10">
    <source>
        <dbReference type="ARBA" id="ARBA00022499"/>
    </source>
</evidence>
<keyword evidence="11" id="KW-0597">Phosphoprotein</keyword>
<feature type="compositionally biased region" description="Low complexity" evidence="25">
    <location>
        <begin position="2642"/>
        <end position="2652"/>
    </location>
</feature>
<dbReference type="FunCoup" id="K1Q910">
    <property type="interactions" value="1466"/>
</dbReference>
<dbReference type="InterPro" id="IPR042102">
    <property type="entry name" value="RNA_pol_Rpb1_3_sf"/>
</dbReference>
<feature type="region of interest" description="Disordered" evidence="25">
    <location>
        <begin position="2240"/>
        <end position="2299"/>
    </location>
</feature>
<dbReference type="GO" id="GO:0046872">
    <property type="term" value="F:metal ion binding"/>
    <property type="evidence" value="ECO:0007669"/>
    <property type="project" value="UniProtKB-KW"/>
</dbReference>
<reference evidence="27" key="1">
    <citation type="journal article" date="2012" name="Nature">
        <title>The oyster genome reveals stress adaptation and complexity of shell formation.</title>
        <authorList>
            <person name="Zhang G."/>
            <person name="Fang X."/>
            <person name="Guo X."/>
            <person name="Li L."/>
            <person name="Luo R."/>
            <person name="Xu F."/>
            <person name="Yang P."/>
            <person name="Zhang L."/>
            <person name="Wang X."/>
            <person name="Qi H."/>
            <person name="Xiong Z."/>
            <person name="Que H."/>
            <person name="Xie Y."/>
            <person name="Holland P.W."/>
            <person name="Paps J."/>
            <person name="Zhu Y."/>
            <person name="Wu F."/>
            <person name="Chen Y."/>
            <person name="Wang J."/>
            <person name="Peng C."/>
            <person name="Meng J."/>
            <person name="Yang L."/>
            <person name="Liu J."/>
            <person name="Wen B."/>
            <person name="Zhang N."/>
            <person name="Huang Z."/>
            <person name="Zhu Q."/>
            <person name="Feng Y."/>
            <person name="Mount A."/>
            <person name="Hedgecock D."/>
            <person name="Xu Z."/>
            <person name="Liu Y."/>
            <person name="Domazet-Loso T."/>
            <person name="Du Y."/>
            <person name="Sun X."/>
            <person name="Zhang S."/>
            <person name="Liu B."/>
            <person name="Cheng P."/>
            <person name="Jiang X."/>
            <person name="Li J."/>
            <person name="Fan D."/>
            <person name="Wang W."/>
            <person name="Fu W."/>
            <person name="Wang T."/>
            <person name="Wang B."/>
            <person name="Zhang J."/>
            <person name="Peng Z."/>
            <person name="Li Y."/>
            <person name="Li N."/>
            <person name="Wang J."/>
            <person name="Chen M."/>
            <person name="He Y."/>
            <person name="Tan F."/>
            <person name="Song X."/>
            <person name="Zheng Q."/>
            <person name="Huang R."/>
            <person name="Yang H."/>
            <person name="Du X."/>
            <person name="Chen L."/>
            <person name="Yang M."/>
            <person name="Gaffney P.M."/>
            <person name="Wang S."/>
            <person name="Luo L."/>
            <person name="She Z."/>
            <person name="Ming Y."/>
            <person name="Huang W."/>
            <person name="Zhang S."/>
            <person name="Huang B."/>
            <person name="Zhang Y."/>
            <person name="Qu T."/>
            <person name="Ni P."/>
            <person name="Miao G."/>
            <person name="Wang J."/>
            <person name="Wang Q."/>
            <person name="Steinberg C.E."/>
            <person name="Wang H."/>
            <person name="Li N."/>
            <person name="Qian L."/>
            <person name="Zhang G."/>
            <person name="Li Y."/>
            <person name="Yang H."/>
            <person name="Liu X."/>
            <person name="Wang J."/>
            <person name="Yin Y."/>
            <person name="Wang J."/>
        </authorList>
    </citation>
    <scope>NUCLEOTIDE SEQUENCE [LARGE SCALE GENOMIC DNA]</scope>
    <source>
        <strain evidence="27">05x7-T-G4-1.051#20</strain>
    </source>
</reference>
<evidence type="ECO:0000256" key="9">
    <source>
        <dbReference type="ARBA" id="ARBA00022490"/>
    </source>
</evidence>
<feature type="compositionally biased region" description="Polar residues" evidence="25">
    <location>
        <begin position="2997"/>
        <end position="3009"/>
    </location>
</feature>
<dbReference type="FunFam" id="3.30.1490.180:FF:000001">
    <property type="entry name" value="DNA-directed RNA polymerase subunit"/>
    <property type="match status" value="1"/>
</dbReference>
<feature type="compositionally biased region" description="Basic and acidic residues" evidence="25">
    <location>
        <begin position="2255"/>
        <end position="2270"/>
    </location>
</feature>
<keyword evidence="18" id="KW-0460">Magnesium</keyword>
<evidence type="ECO:0000256" key="1">
    <source>
        <dbReference type="ARBA" id="ARBA00001946"/>
    </source>
</evidence>
<dbReference type="Gene3D" id="3.30.1360.140">
    <property type="match status" value="1"/>
</dbReference>
<organism evidence="27">
    <name type="scientific">Magallana gigas</name>
    <name type="common">Pacific oyster</name>
    <name type="synonym">Crassostrea gigas</name>
    <dbReference type="NCBI Taxonomy" id="29159"/>
    <lineage>
        <taxon>Eukaryota</taxon>
        <taxon>Metazoa</taxon>
        <taxon>Spiralia</taxon>
        <taxon>Lophotrochozoa</taxon>
        <taxon>Mollusca</taxon>
        <taxon>Bivalvia</taxon>
        <taxon>Autobranchia</taxon>
        <taxon>Pteriomorphia</taxon>
        <taxon>Ostreida</taxon>
        <taxon>Ostreoidea</taxon>
        <taxon>Ostreidae</taxon>
        <taxon>Magallana</taxon>
    </lineage>
</organism>
<feature type="compositionally biased region" description="Polar residues" evidence="25">
    <location>
        <begin position="2108"/>
        <end position="2131"/>
    </location>
</feature>
<keyword evidence="12 24" id="KW-0808">Transferase</keyword>
<dbReference type="Gene3D" id="4.10.860.120">
    <property type="entry name" value="RNA polymerase II, clamp domain"/>
    <property type="match status" value="2"/>
</dbReference>
<dbReference type="FunFam" id="4.10.860.120:FF:000005">
    <property type="entry name" value="DNA-directed RNA polymerase subunit"/>
    <property type="match status" value="1"/>
</dbReference>
<feature type="compositionally biased region" description="Acidic residues" evidence="25">
    <location>
        <begin position="2912"/>
        <end position="2926"/>
    </location>
</feature>
<dbReference type="Gene3D" id="3.30.1490.180">
    <property type="entry name" value="RNA polymerase ii"/>
    <property type="match status" value="1"/>
</dbReference>
<feature type="region of interest" description="Disordered" evidence="25">
    <location>
        <begin position="1552"/>
        <end position="1612"/>
    </location>
</feature>
<dbReference type="FunFam" id="3.30.1360.140:FF:000001">
    <property type="entry name" value="DNA-directed RNA polymerase subunit"/>
    <property type="match status" value="1"/>
</dbReference>
<evidence type="ECO:0000256" key="7">
    <source>
        <dbReference type="ARBA" id="ARBA00022478"/>
    </source>
</evidence>
<dbReference type="GO" id="GO:0005737">
    <property type="term" value="C:cytoplasm"/>
    <property type="evidence" value="ECO:0007669"/>
    <property type="project" value="UniProtKB-SubCell"/>
</dbReference>
<dbReference type="Pfam" id="PF04997">
    <property type="entry name" value="RNA_pol_Rpb1_1"/>
    <property type="match status" value="1"/>
</dbReference>
<evidence type="ECO:0000256" key="11">
    <source>
        <dbReference type="ARBA" id="ARBA00022553"/>
    </source>
</evidence>
<evidence type="ECO:0000256" key="5">
    <source>
        <dbReference type="ARBA" id="ARBA00006460"/>
    </source>
</evidence>
<dbReference type="Pfam" id="PF04983">
    <property type="entry name" value="RNA_pol_Rpb1_3"/>
    <property type="match status" value="1"/>
</dbReference>
<proteinExistence type="inferred from homology"/>
<feature type="region of interest" description="Disordered" evidence="25">
    <location>
        <begin position="2413"/>
        <end position="2464"/>
    </location>
</feature>
<dbReference type="SMART" id="SM00663">
    <property type="entry name" value="RPOLA_N"/>
    <property type="match status" value="1"/>
</dbReference>
<keyword evidence="21" id="KW-0238">DNA-binding</keyword>
<protein>
    <recommendedName>
        <fullName evidence="24">DNA-directed RNA polymerase subunit</fullName>
        <ecNumber evidence="24">2.7.7.6</ecNumber>
    </recommendedName>
</protein>
<feature type="compositionally biased region" description="Basic residues" evidence="25">
    <location>
        <begin position="1842"/>
        <end position="1860"/>
    </location>
</feature>
<keyword evidence="23" id="KW-0539">Nucleus</keyword>
<feature type="compositionally biased region" description="Pro residues" evidence="25">
    <location>
        <begin position="1563"/>
        <end position="1574"/>
    </location>
</feature>
<dbReference type="CDD" id="cd02584">
    <property type="entry name" value="RNAP_II_Rpb1_C"/>
    <property type="match status" value="1"/>
</dbReference>
<evidence type="ECO:0000256" key="13">
    <source>
        <dbReference type="ARBA" id="ARBA00022695"/>
    </source>
</evidence>
<comment type="similarity">
    <text evidence="5 24">Belongs to the RNA polymerase beta' chain family.</text>
</comment>
<feature type="region of interest" description="Disordered" evidence="25">
    <location>
        <begin position="2983"/>
        <end position="3013"/>
    </location>
</feature>
<dbReference type="Gene3D" id="1.10.274.100">
    <property type="entry name" value="RNA polymerase Rpb1, domain 3"/>
    <property type="match status" value="1"/>
</dbReference>
<dbReference type="FunFam" id="1.10.150.390:FF:000001">
    <property type="entry name" value="DNA-directed RNA polymerase subunit"/>
    <property type="match status" value="1"/>
</dbReference>
<feature type="compositionally biased region" description="Low complexity" evidence="25">
    <location>
        <begin position="1582"/>
        <end position="1598"/>
    </location>
</feature>
<dbReference type="Pfam" id="PF00623">
    <property type="entry name" value="RNA_pol_Rpb1_2"/>
    <property type="match status" value="1"/>
</dbReference>
<evidence type="ECO:0000256" key="14">
    <source>
        <dbReference type="ARBA" id="ARBA00022723"/>
    </source>
</evidence>
<feature type="compositionally biased region" description="Polar residues" evidence="25">
    <location>
        <begin position="1599"/>
        <end position="1612"/>
    </location>
</feature>
<dbReference type="GO" id="GO:0016787">
    <property type="term" value="F:hydrolase activity"/>
    <property type="evidence" value="ECO:0007669"/>
    <property type="project" value="UniProtKB-KW"/>
</dbReference>
<dbReference type="FunFam" id="2.40.40.20:FF:000019">
    <property type="entry name" value="DNA-directed RNA polymerase II subunit RPB1"/>
    <property type="match status" value="1"/>
</dbReference>
<dbReference type="Pfam" id="PF04990">
    <property type="entry name" value="RNA_pol_Rpb1_7"/>
    <property type="match status" value="1"/>
</dbReference>
<evidence type="ECO:0000313" key="27">
    <source>
        <dbReference type="EMBL" id="EKC30438.1"/>
    </source>
</evidence>
<keyword evidence="15" id="KW-0677">Repeat</keyword>
<keyword evidence="10" id="KW-1017">Isopeptide bond</keyword>
<dbReference type="FunFam" id="4.10.860.120:FF:000002">
    <property type="entry name" value="DNA-directed RNA polymerase subunit"/>
    <property type="match status" value="1"/>
</dbReference>
<keyword evidence="9" id="KW-0963">Cytoplasm</keyword>
<dbReference type="PANTHER" id="PTHR19376">
    <property type="entry name" value="DNA-DIRECTED RNA POLYMERASE"/>
    <property type="match status" value="1"/>
</dbReference>
<evidence type="ECO:0000256" key="23">
    <source>
        <dbReference type="ARBA" id="ARBA00023242"/>
    </source>
</evidence>
<evidence type="ECO:0000259" key="26">
    <source>
        <dbReference type="SMART" id="SM00663"/>
    </source>
</evidence>
<feature type="region of interest" description="Disordered" evidence="25">
    <location>
        <begin position="2859"/>
        <end position="2884"/>
    </location>
</feature>
<dbReference type="GO" id="GO:0003899">
    <property type="term" value="F:DNA-directed RNA polymerase activity"/>
    <property type="evidence" value="ECO:0007669"/>
    <property type="project" value="UniProtKB-EC"/>
</dbReference>
<dbReference type="Pfam" id="PF04998">
    <property type="entry name" value="RNA_pol_Rpb1_5"/>
    <property type="match status" value="1"/>
</dbReference>
<dbReference type="InterPro" id="IPR044893">
    <property type="entry name" value="RNA_pol_Rpb1_clamp_domain"/>
</dbReference>
<dbReference type="SUPFAM" id="SSF64484">
    <property type="entry name" value="beta and beta-prime subunits of DNA dependent RNA-polymerase"/>
    <property type="match status" value="1"/>
</dbReference>
<comment type="subcellular location">
    <subcellularLocation>
        <location evidence="3">Chromosome</location>
    </subcellularLocation>
    <subcellularLocation>
        <location evidence="4">Cytoplasm</location>
    </subcellularLocation>
    <subcellularLocation>
        <location evidence="2">Nucleus</location>
    </subcellularLocation>
</comment>
<dbReference type="GO" id="GO:0006351">
    <property type="term" value="P:DNA-templated transcription"/>
    <property type="evidence" value="ECO:0007669"/>
    <property type="project" value="InterPro"/>
</dbReference>
<evidence type="ECO:0000256" key="24">
    <source>
        <dbReference type="RuleBase" id="RU004279"/>
    </source>
</evidence>
<accession>K1Q910</accession>
<dbReference type="InterPro" id="IPR007066">
    <property type="entry name" value="RNA_pol_Rpb1_3"/>
</dbReference>
<feature type="region of interest" description="Disordered" evidence="25">
    <location>
        <begin position="2633"/>
        <end position="2655"/>
    </location>
</feature>
<evidence type="ECO:0000256" key="22">
    <source>
        <dbReference type="ARBA" id="ARBA00023163"/>
    </source>
</evidence>
<evidence type="ECO:0000256" key="17">
    <source>
        <dbReference type="ARBA" id="ARBA00022833"/>
    </source>
</evidence>
<dbReference type="InterPro" id="IPR038593">
    <property type="entry name" value="RNA_pol_Rpb1_7_sf"/>
</dbReference>
<dbReference type="CDD" id="cd02733">
    <property type="entry name" value="RNAP_II_RPB1_N"/>
    <property type="match status" value="1"/>
</dbReference>
<dbReference type="GO" id="GO:0003677">
    <property type="term" value="F:DNA binding"/>
    <property type="evidence" value="ECO:0007669"/>
    <property type="project" value="UniProtKB-KW"/>
</dbReference>
<dbReference type="EMBL" id="JH818019">
    <property type="protein sequence ID" value="EKC30438.1"/>
    <property type="molecule type" value="Genomic_DNA"/>
</dbReference>
<dbReference type="InterPro" id="IPR045867">
    <property type="entry name" value="DNA-dir_RpoC_beta_prime"/>
</dbReference>
<evidence type="ECO:0000256" key="20">
    <source>
        <dbReference type="ARBA" id="ARBA00022990"/>
    </source>
</evidence>